<dbReference type="SUPFAM" id="SSF51735">
    <property type="entry name" value="NAD(P)-binding Rossmann-fold domains"/>
    <property type="match status" value="1"/>
</dbReference>
<protein>
    <submittedName>
        <fullName evidence="3">NAD(P)-dependent dehydrogenase (Short-subunit alcohol dehydrogenase family)</fullName>
    </submittedName>
</protein>
<evidence type="ECO:0000256" key="1">
    <source>
        <dbReference type="ARBA" id="ARBA00006484"/>
    </source>
</evidence>
<reference evidence="3 4" key="1">
    <citation type="submission" date="2020-08" db="EMBL/GenBank/DDBJ databases">
        <title>Genomic Encyclopedia of Type Strains, Phase IV (KMG-IV): sequencing the most valuable type-strain genomes for metagenomic binning, comparative biology and taxonomic classification.</title>
        <authorList>
            <person name="Goeker M."/>
        </authorList>
    </citation>
    <scope>NUCLEOTIDE SEQUENCE [LARGE SCALE GENOMIC DNA]</scope>
    <source>
        <strain evidence="3 4">DSM 29781</strain>
    </source>
</reference>
<accession>A0A7W8M8X7</accession>
<dbReference type="EMBL" id="JACHGB010000005">
    <property type="protein sequence ID" value="MBB5272486.1"/>
    <property type="molecule type" value="Genomic_DNA"/>
</dbReference>
<comment type="similarity">
    <text evidence="1">Belongs to the short-chain dehydrogenases/reductases (SDR) family.</text>
</comment>
<organism evidence="3 4">
    <name type="scientific">Quisquiliibacterium transsilvanicum</name>
    <dbReference type="NCBI Taxonomy" id="1549638"/>
    <lineage>
        <taxon>Bacteria</taxon>
        <taxon>Pseudomonadati</taxon>
        <taxon>Pseudomonadota</taxon>
        <taxon>Betaproteobacteria</taxon>
        <taxon>Burkholderiales</taxon>
        <taxon>Burkholderiaceae</taxon>
        <taxon>Quisquiliibacterium</taxon>
    </lineage>
</organism>
<dbReference type="RefSeq" id="WP_183968061.1">
    <property type="nucleotide sequence ID" value="NZ_BAABEW010000022.1"/>
</dbReference>
<gene>
    <name evidence="3" type="ORF">HNQ70_002509</name>
</gene>
<dbReference type="PANTHER" id="PTHR44196">
    <property type="entry name" value="DEHYDROGENASE/REDUCTASE SDR FAMILY MEMBER 7B"/>
    <property type="match status" value="1"/>
</dbReference>
<dbReference type="Pfam" id="PF00106">
    <property type="entry name" value="adh_short"/>
    <property type="match status" value="1"/>
</dbReference>
<dbReference type="GO" id="GO:0016491">
    <property type="term" value="F:oxidoreductase activity"/>
    <property type="evidence" value="ECO:0007669"/>
    <property type="project" value="UniProtKB-KW"/>
</dbReference>
<dbReference type="PRINTS" id="PR00081">
    <property type="entry name" value="GDHRDH"/>
</dbReference>
<dbReference type="PANTHER" id="PTHR44196:SF1">
    <property type="entry name" value="DEHYDROGENASE_REDUCTASE SDR FAMILY MEMBER 7B"/>
    <property type="match status" value="1"/>
</dbReference>
<evidence type="ECO:0000313" key="4">
    <source>
        <dbReference type="Proteomes" id="UP000532440"/>
    </source>
</evidence>
<dbReference type="GO" id="GO:0016020">
    <property type="term" value="C:membrane"/>
    <property type="evidence" value="ECO:0007669"/>
    <property type="project" value="TreeGrafter"/>
</dbReference>
<evidence type="ECO:0000313" key="3">
    <source>
        <dbReference type="EMBL" id="MBB5272486.1"/>
    </source>
</evidence>
<name>A0A7W8M8X7_9BURK</name>
<keyword evidence="2" id="KW-0560">Oxidoreductase</keyword>
<evidence type="ECO:0000256" key="2">
    <source>
        <dbReference type="ARBA" id="ARBA00023002"/>
    </source>
</evidence>
<dbReference type="Proteomes" id="UP000532440">
    <property type="component" value="Unassembled WGS sequence"/>
</dbReference>
<dbReference type="AlphaFoldDB" id="A0A7W8M8X7"/>
<dbReference type="Gene3D" id="3.40.50.720">
    <property type="entry name" value="NAD(P)-binding Rossmann-like Domain"/>
    <property type="match status" value="1"/>
</dbReference>
<comment type="caution">
    <text evidence="3">The sequence shown here is derived from an EMBL/GenBank/DDBJ whole genome shotgun (WGS) entry which is preliminary data.</text>
</comment>
<dbReference type="InterPro" id="IPR036291">
    <property type="entry name" value="NAD(P)-bd_dom_sf"/>
</dbReference>
<proteinExistence type="inferred from homology"/>
<sequence length="277" mass="29597">MSAPLNPPIRDWRGLRVWLVGASSGIGAALAAELAGRGARIALSARRQDALAEVARRCTGADGVPLLLPLDVVDADGLRAAHGRILAEWDGIDLVVWLAGDYTPMRADAFDLTAARRIMDINLAVFNGLDVLLPTLRRQGRGALAIVSSVAGYRGLPRSLVYGPTKAALNNLADALYLDLHPLGVGVHLVCPGFVDTPLTAGNEFPMPGLIGAEEAARRIVGGLEQGRFEIRFPRGFTLVMRLLGMLPHRLYFALVRRFTGCDKVPAVPARDEPSSG</sequence>
<dbReference type="InterPro" id="IPR002347">
    <property type="entry name" value="SDR_fam"/>
</dbReference>
<keyword evidence="4" id="KW-1185">Reference proteome</keyword>